<organism evidence="6 7">
    <name type="scientific">Talaromyces stipitatus (strain ATCC 10500 / CBS 375.48 / QM 6759 / NRRL 1006)</name>
    <name type="common">Penicillium stipitatum</name>
    <dbReference type="NCBI Taxonomy" id="441959"/>
    <lineage>
        <taxon>Eukaryota</taxon>
        <taxon>Fungi</taxon>
        <taxon>Dikarya</taxon>
        <taxon>Ascomycota</taxon>
        <taxon>Pezizomycotina</taxon>
        <taxon>Eurotiomycetes</taxon>
        <taxon>Eurotiomycetidae</taxon>
        <taxon>Eurotiales</taxon>
        <taxon>Trichocomaceae</taxon>
        <taxon>Talaromyces</taxon>
        <taxon>Talaromyces sect. Talaromyces</taxon>
    </lineage>
</organism>
<dbReference type="SMART" id="SM00947">
    <property type="entry name" value="Pro_CA"/>
    <property type="match status" value="1"/>
</dbReference>
<dbReference type="InterPro" id="IPR001765">
    <property type="entry name" value="Carbonic_anhydrase"/>
</dbReference>
<dbReference type="GO" id="GO:0008270">
    <property type="term" value="F:zinc ion binding"/>
    <property type="evidence" value="ECO:0007669"/>
    <property type="project" value="UniProtKB-UniRule"/>
</dbReference>
<evidence type="ECO:0000256" key="4">
    <source>
        <dbReference type="PIRSR" id="PIRSR601765-1"/>
    </source>
</evidence>
<dbReference type="RefSeq" id="XP_002481470.1">
    <property type="nucleotide sequence ID" value="XM_002481425.1"/>
</dbReference>
<evidence type="ECO:0000256" key="5">
    <source>
        <dbReference type="RuleBase" id="RU003956"/>
    </source>
</evidence>
<gene>
    <name evidence="6" type="ORF">TSTA_113040</name>
</gene>
<dbReference type="SUPFAM" id="SSF53056">
    <property type="entry name" value="beta-carbonic anhydrase, cab"/>
    <property type="match status" value="1"/>
</dbReference>
<dbReference type="eggNOG" id="ENOG502RPW5">
    <property type="taxonomic scope" value="Eukaryota"/>
</dbReference>
<feature type="binding site" evidence="4">
    <location>
        <position position="44"/>
    </location>
    <ligand>
        <name>Zn(2+)</name>
        <dbReference type="ChEBI" id="CHEBI:29105"/>
    </ligand>
</feature>
<dbReference type="OMA" id="KFAMVIL"/>
<dbReference type="EC" id="4.2.1.1" evidence="5"/>
<dbReference type="Proteomes" id="UP000001745">
    <property type="component" value="Unassembled WGS sequence"/>
</dbReference>
<dbReference type="PANTHER" id="PTHR43175:SF3">
    <property type="entry name" value="CARBON DISULFIDE HYDROLASE"/>
    <property type="match status" value="1"/>
</dbReference>
<feature type="binding site" evidence="4">
    <location>
        <position position="42"/>
    </location>
    <ligand>
        <name>Zn(2+)</name>
        <dbReference type="ChEBI" id="CHEBI:29105"/>
    </ligand>
</feature>
<keyword evidence="2 4" id="KW-0479">Metal-binding</keyword>
<dbReference type="PhylomeDB" id="B8MCV2"/>
<evidence type="ECO:0000313" key="6">
    <source>
        <dbReference type="EMBL" id="EED17478.1"/>
    </source>
</evidence>
<dbReference type="AlphaFoldDB" id="B8MCV2"/>
<comment type="cofactor">
    <cofactor evidence="4">
        <name>Zn(2+)</name>
        <dbReference type="ChEBI" id="CHEBI:29105"/>
    </cofactor>
    <text evidence="4">Binds 1 zinc ion per subunit.</text>
</comment>
<dbReference type="HOGENOM" id="CLU_084253_4_1_1"/>
<evidence type="ECO:0000256" key="2">
    <source>
        <dbReference type="ARBA" id="ARBA00022723"/>
    </source>
</evidence>
<proteinExistence type="inferred from homology"/>
<evidence type="ECO:0000256" key="1">
    <source>
        <dbReference type="ARBA" id="ARBA00006217"/>
    </source>
</evidence>
<sequence>MLTTNDLLARNYEASQNHKPLPTFAESRSAGQGPPRIALISCCDPRVVPEEYFGLTPRDAIVFRTVAGHPQGCWKDLVALDTFIFEGFGVNGFEEVIIVHHTDCGSLMFTNDMIHQGIQKRNPESNTENIIGTEFGAVSTSIEQNVRDDLEWLKTAPLVRKELAGSARGFVYNIKTGKLHEV</sequence>
<keyword evidence="7" id="KW-1185">Reference proteome</keyword>
<dbReference type="InParanoid" id="B8MCV2"/>
<dbReference type="OrthoDB" id="10248475at2759"/>
<name>B8MCV2_TALSN</name>
<dbReference type="EMBL" id="EQ962655">
    <property type="protein sequence ID" value="EED17478.1"/>
    <property type="molecule type" value="Genomic_DNA"/>
</dbReference>
<comment type="catalytic activity">
    <reaction evidence="5">
        <text>hydrogencarbonate + H(+) = CO2 + H2O</text>
        <dbReference type="Rhea" id="RHEA:10748"/>
        <dbReference type="ChEBI" id="CHEBI:15377"/>
        <dbReference type="ChEBI" id="CHEBI:15378"/>
        <dbReference type="ChEBI" id="CHEBI:16526"/>
        <dbReference type="ChEBI" id="CHEBI:17544"/>
        <dbReference type="EC" id="4.2.1.1"/>
    </reaction>
</comment>
<evidence type="ECO:0000256" key="3">
    <source>
        <dbReference type="ARBA" id="ARBA00022833"/>
    </source>
</evidence>
<dbReference type="STRING" id="441959.B8MCV2"/>
<keyword evidence="3 4" id="KW-0862">Zinc</keyword>
<evidence type="ECO:0000313" key="7">
    <source>
        <dbReference type="Proteomes" id="UP000001745"/>
    </source>
</evidence>
<dbReference type="PANTHER" id="PTHR43175">
    <property type="entry name" value="CARBONIC ANHYDRASE"/>
    <property type="match status" value="1"/>
</dbReference>
<dbReference type="GeneID" id="8105769"/>
<dbReference type="GO" id="GO:0004089">
    <property type="term" value="F:carbonate dehydratase activity"/>
    <property type="evidence" value="ECO:0007669"/>
    <property type="project" value="UniProtKB-UniRule"/>
</dbReference>
<protein>
    <recommendedName>
        <fullName evidence="5">Carbonic anhydrase</fullName>
        <ecNumber evidence="5">4.2.1.1</ecNumber>
    </recommendedName>
    <alternativeName>
        <fullName evidence="5">Carbonate dehydratase</fullName>
    </alternativeName>
</protein>
<dbReference type="Gene3D" id="3.40.1050.10">
    <property type="entry name" value="Carbonic anhydrase"/>
    <property type="match status" value="1"/>
</dbReference>
<keyword evidence="5" id="KW-0456">Lyase</keyword>
<comment type="similarity">
    <text evidence="1 5">Belongs to the beta-class carbonic anhydrase family.</text>
</comment>
<dbReference type="VEuPathDB" id="FungiDB:TSTA_113040"/>
<accession>B8MCV2</accession>
<feature type="binding site" evidence="4">
    <location>
        <position position="104"/>
    </location>
    <ligand>
        <name>Zn(2+)</name>
        <dbReference type="ChEBI" id="CHEBI:29105"/>
    </ligand>
</feature>
<dbReference type="Pfam" id="PF00484">
    <property type="entry name" value="Pro_CA"/>
    <property type="match status" value="1"/>
</dbReference>
<comment type="function">
    <text evidence="5">Reversible hydration of carbon dioxide.</text>
</comment>
<reference evidence="7" key="1">
    <citation type="journal article" date="2015" name="Genome Announc.">
        <title>Genome sequence of the AIDS-associated pathogen Penicillium marneffei (ATCC18224) and its near taxonomic relative Talaromyces stipitatus (ATCC10500).</title>
        <authorList>
            <person name="Nierman W.C."/>
            <person name="Fedorova-Abrams N.D."/>
            <person name="Andrianopoulos A."/>
        </authorList>
    </citation>
    <scope>NUCLEOTIDE SEQUENCE [LARGE SCALE GENOMIC DNA]</scope>
    <source>
        <strain evidence="7">ATCC 10500 / CBS 375.48 / QM 6759 / NRRL 1006</strain>
    </source>
</reference>
<dbReference type="InterPro" id="IPR036874">
    <property type="entry name" value="Carbonic_anhydrase_sf"/>
</dbReference>
<feature type="binding site" evidence="4">
    <location>
        <position position="101"/>
    </location>
    <ligand>
        <name>Zn(2+)</name>
        <dbReference type="ChEBI" id="CHEBI:29105"/>
    </ligand>
</feature>